<dbReference type="SUPFAM" id="SSF144232">
    <property type="entry name" value="HIT/MYND zinc finger-like"/>
    <property type="match status" value="1"/>
</dbReference>
<evidence type="ECO:0000256" key="5">
    <source>
        <dbReference type="SAM" id="MobiDB-lite"/>
    </source>
</evidence>
<feature type="region of interest" description="Disordered" evidence="5">
    <location>
        <begin position="399"/>
        <end position="421"/>
    </location>
</feature>
<dbReference type="Pfam" id="PF01753">
    <property type="entry name" value="zf-MYND"/>
    <property type="match status" value="1"/>
</dbReference>
<feature type="domain" description="MYND-type" evidence="6">
    <location>
        <begin position="361"/>
        <end position="398"/>
    </location>
</feature>
<evidence type="ECO:0000313" key="8">
    <source>
        <dbReference type="Proteomes" id="UP000444721"/>
    </source>
</evidence>
<evidence type="ECO:0000256" key="1">
    <source>
        <dbReference type="ARBA" id="ARBA00022723"/>
    </source>
</evidence>
<dbReference type="GO" id="GO:0000981">
    <property type="term" value="F:DNA-binding transcription factor activity, RNA polymerase II-specific"/>
    <property type="evidence" value="ECO:0007669"/>
    <property type="project" value="TreeGrafter"/>
</dbReference>
<gene>
    <name evidence="7" type="ORF">FDP41_010456</name>
</gene>
<dbReference type="Gene3D" id="6.10.140.2220">
    <property type="match status" value="1"/>
</dbReference>
<keyword evidence="8" id="KW-1185">Reference proteome</keyword>
<reference evidence="7 8" key="1">
    <citation type="journal article" date="2019" name="Sci. Rep.">
        <title>Nanopore sequencing improves the draft genome of the human pathogenic amoeba Naegleria fowleri.</title>
        <authorList>
            <person name="Liechti N."/>
            <person name="Schurch N."/>
            <person name="Bruggmann R."/>
            <person name="Wittwer M."/>
        </authorList>
    </citation>
    <scope>NUCLEOTIDE SEQUENCE [LARGE SCALE GENOMIC DNA]</scope>
    <source>
        <strain evidence="7 8">ATCC 30894</strain>
    </source>
</reference>
<dbReference type="EMBL" id="VFQX01000006">
    <property type="protein sequence ID" value="KAF0983391.1"/>
    <property type="molecule type" value="Genomic_DNA"/>
</dbReference>
<keyword evidence="2 4" id="KW-0863">Zinc-finger</keyword>
<feature type="compositionally biased region" description="Low complexity" evidence="5">
    <location>
        <begin position="401"/>
        <end position="415"/>
    </location>
</feature>
<keyword evidence="3" id="KW-0862">Zinc</keyword>
<evidence type="ECO:0000259" key="6">
    <source>
        <dbReference type="PROSITE" id="PS50865"/>
    </source>
</evidence>
<organism evidence="7 8">
    <name type="scientific">Naegleria fowleri</name>
    <name type="common">Brain eating amoeba</name>
    <dbReference type="NCBI Taxonomy" id="5763"/>
    <lineage>
        <taxon>Eukaryota</taxon>
        <taxon>Discoba</taxon>
        <taxon>Heterolobosea</taxon>
        <taxon>Tetramitia</taxon>
        <taxon>Eutetramitia</taxon>
        <taxon>Vahlkampfiidae</taxon>
        <taxon>Naegleria</taxon>
    </lineage>
</organism>
<evidence type="ECO:0000256" key="3">
    <source>
        <dbReference type="ARBA" id="ARBA00022833"/>
    </source>
</evidence>
<comment type="caution">
    <text evidence="7">The sequence shown here is derived from an EMBL/GenBank/DDBJ whole genome shotgun (WGS) entry which is preliminary data.</text>
</comment>
<dbReference type="AlphaFoldDB" id="A0A6A5C8C3"/>
<evidence type="ECO:0000256" key="4">
    <source>
        <dbReference type="PROSITE-ProRule" id="PRU00134"/>
    </source>
</evidence>
<dbReference type="InterPro" id="IPR002893">
    <property type="entry name" value="Znf_MYND"/>
</dbReference>
<dbReference type="Proteomes" id="UP000444721">
    <property type="component" value="Unassembled WGS sequence"/>
</dbReference>
<sequence length="421" mass="48387">MEGKFILTAAEGFDMYKLIRCDRFSPLGFMFSSFLISVCNQVIRDTIFQPFPTATEIDNFLEGYLQTGIMEQYTPYRLPPTFKCDYDVIPAPTLKVMDWIVSSCEVVDHVPAAKLFLSNLFAFTAIFFKAYGRKDLATFMYDRIVKWNKIEIKSIEIPFIQAFIDRSLYFSGQGVLPEARILDVYKRQGLVEAISIILENTKSRMALRLVPRFTTYQDISKIFAKYLLKRKKDGKKPPTKSTILNKVAPLLATHPEVSLRASYSMLSLNHAKFISFFTSIWNTFSKENLVIQEEKQVFLEGGKLNLDLIHESEKKDFIDAELAKVEGGETIYEKMEALFQRDAQSQSNIHDVNANAVKIKCRACGKVDATKRCSRCKSVYYCSVECQKFDWSNHKQHCCENTPQTPNPSKQPQNKQTKKKK</sequence>
<keyword evidence="1" id="KW-0479">Metal-binding</keyword>
<name>A0A6A5C8C3_NAEFO</name>
<dbReference type="GO" id="GO:0005634">
    <property type="term" value="C:nucleus"/>
    <property type="evidence" value="ECO:0007669"/>
    <property type="project" value="TreeGrafter"/>
</dbReference>
<accession>A0A6A5C8C3</accession>
<proteinExistence type="predicted"/>
<evidence type="ECO:0000256" key="2">
    <source>
        <dbReference type="ARBA" id="ARBA00022771"/>
    </source>
</evidence>
<dbReference type="PROSITE" id="PS50865">
    <property type="entry name" value="ZF_MYND_2"/>
    <property type="match status" value="1"/>
</dbReference>
<dbReference type="GeneID" id="68117671"/>
<dbReference type="PANTHER" id="PTHR10237">
    <property type="entry name" value="DEFORMED EPIDERMAL AUTOREGULATORY FACTOR 1 HOMOLOG SUPPRESSIN"/>
    <property type="match status" value="1"/>
</dbReference>
<dbReference type="GO" id="GO:0008270">
    <property type="term" value="F:zinc ion binding"/>
    <property type="evidence" value="ECO:0007669"/>
    <property type="project" value="UniProtKB-KW"/>
</dbReference>
<evidence type="ECO:0000313" key="7">
    <source>
        <dbReference type="EMBL" id="KAF0983391.1"/>
    </source>
</evidence>
<dbReference type="VEuPathDB" id="AmoebaDB:NF0081520"/>
<protein>
    <recommendedName>
        <fullName evidence="6">MYND-type domain-containing protein</fullName>
    </recommendedName>
</protein>
<dbReference type="RefSeq" id="XP_044568104.1">
    <property type="nucleotide sequence ID" value="XM_044700756.1"/>
</dbReference>
<dbReference type="PANTHER" id="PTHR10237:SF14">
    <property type="entry name" value="MYND-TYPE DOMAIN-CONTAINING PROTEIN"/>
    <property type="match status" value="1"/>
</dbReference>
<dbReference type="VEuPathDB" id="AmoebaDB:FDP41_010456"/>
<dbReference type="InterPro" id="IPR024119">
    <property type="entry name" value="TF_DEAF-1"/>
</dbReference>
<dbReference type="VEuPathDB" id="AmoebaDB:NfTy_012280"/>
<dbReference type="OrthoDB" id="341421at2759"/>